<organism evidence="10 11">
    <name type="scientific">Pseudobythopirellula maris</name>
    <dbReference type="NCBI Taxonomy" id="2527991"/>
    <lineage>
        <taxon>Bacteria</taxon>
        <taxon>Pseudomonadati</taxon>
        <taxon>Planctomycetota</taxon>
        <taxon>Planctomycetia</taxon>
        <taxon>Pirellulales</taxon>
        <taxon>Lacipirellulaceae</taxon>
        <taxon>Pseudobythopirellula</taxon>
    </lineage>
</organism>
<keyword evidence="3 7" id="KW-0694">RNA-binding</keyword>
<comment type="similarity">
    <text evidence="1 7 8">Belongs to the bacterial ribosomal protein bL20 family.</text>
</comment>
<dbReference type="Pfam" id="PF00453">
    <property type="entry name" value="Ribosomal_L20"/>
    <property type="match status" value="1"/>
</dbReference>
<sequence>MRTTNGAARHKKKKRLFKQAKGNRGGRGNLLRTVKETTVRAGAFSFRDRKVRAREFRKLWIIRINAAARERGLRYSELINGLKRAGIELDRKTLSEMAISDTAAFDAVVEKAKSALAAA</sequence>
<dbReference type="FunFam" id="1.10.1900.20:FF:000001">
    <property type="entry name" value="50S ribosomal protein L20"/>
    <property type="match status" value="1"/>
</dbReference>
<dbReference type="GO" id="GO:0000027">
    <property type="term" value="P:ribosomal large subunit assembly"/>
    <property type="evidence" value="ECO:0007669"/>
    <property type="project" value="UniProtKB-UniRule"/>
</dbReference>
<evidence type="ECO:0000256" key="1">
    <source>
        <dbReference type="ARBA" id="ARBA00007698"/>
    </source>
</evidence>
<protein>
    <recommendedName>
        <fullName evidence="6 7">Large ribosomal subunit protein bL20</fullName>
    </recommendedName>
</protein>
<dbReference type="HAMAP" id="MF_00382">
    <property type="entry name" value="Ribosomal_bL20"/>
    <property type="match status" value="1"/>
</dbReference>
<evidence type="ECO:0000256" key="5">
    <source>
        <dbReference type="ARBA" id="ARBA00023274"/>
    </source>
</evidence>
<dbReference type="Proteomes" id="UP000315440">
    <property type="component" value="Unassembled WGS sequence"/>
</dbReference>
<evidence type="ECO:0000313" key="11">
    <source>
        <dbReference type="Proteomes" id="UP000315440"/>
    </source>
</evidence>
<evidence type="ECO:0000256" key="8">
    <source>
        <dbReference type="RuleBase" id="RU000560"/>
    </source>
</evidence>
<dbReference type="InterPro" id="IPR035566">
    <property type="entry name" value="Ribosomal_protein_bL20_C"/>
</dbReference>
<gene>
    <name evidence="7 10" type="primary">rplT</name>
    <name evidence="10" type="ORF">Mal64_12230</name>
</gene>
<dbReference type="NCBIfam" id="TIGR01032">
    <property type="entry name" value="rplT_bact"/>
    <property type="match status" value="1"/>
</dbReference>
<dbReference type="PRINTS" id="PR00062">
    <property type="entry name" value="RIBOSOMALL20"/>
</dbReference>
<dbReference type="GO" id="GO:0005840">
    <property type="term" value="C:ribosome"/>
    <property type="evidence" value="ECO:0007669"/>
    <property type="project" value="UniProtKB-KW"/>
</dbReference>
<dbReference type="SUPFAM" id="SSF74731">
    <property type="entry name" value="Ribosomal protein L20"/>
    <property type="match status" value="1"/>
</dbReference>
<evidence type="ECO:0000256" key="4">
    <source>
        <dbReference type="ARBA" id="ARBA00022980"/>
    </source>
</evidence>
<comment type="function">
    <text evidence="7 8">Binds directly to 23S ribosomal RNA and is necessary for the in vitro assembly process of the 50S ribosomal subunit. It is not involved in the protein synthesizing functions of that subunit.</text>
</comment>
<feature type="compositionally biased region" description="Basic residues" evidence="9">
    <location>
        <begin position="8"/>
        <end position="18"/>
    </location>
</feature>
<name>A0A5C5ZUE1_9BACT</name>
<dbReference type="OrthoDB" id="9808966at2"/>
<keyword evidence="2 7" id="KW-0699">rRNA-binding</keyword>
<feature type="region of interest" description="Disordered" evidence="9">
    <location>
        <begin position="1"/>
        <end position="28"/>
    </location>
</feature>
<evidence type="ECO:0000256" key="2">
    <source>
        <dbReference type="ARBA" id="ARBA00022730"/>
    </source>
</evidence>
<dbReference type="GO" id="GO:0019843">
    <property type="term" value="F:rRNA binding"/>
    <property type="evidence" value="ECO:0007669"/>
    <property type="project" value="UniProtKB-UniRule"/>
</dbReference>
<keyword evidence="11" id="KW-1185">Reference proteome</keyword>
<keyword evidence="5 7" id="KW-0687">Ribonucleoprotein</keyword>
<evidence type="ECO:0000313" key="10">
    <source>
        <dbReference type="EMBL" id="TWT90826.1"/>
    </source>
</evidence>
<dbReference type="AlphaFoldDB" id="A0A5C5ZUE1"/>
<evidence type="ECO:0000256" key="3">
    <source>
        <dbReference type="ARBA" id="ARBA00022884"/>
    </source>
</evidence>
<evidence type="ECO:0000256" key="6">
    <source>
        <dbReference type="ARBA" id="ARBA00035172"/>
    </source>
</evidence>
<comment type="caution">
    <text evidence="10">The sequence shown here is derived from an EMBL/GenBank/DDBJ whole genome shotgun (WGS) entry which is preliminary data.</text>
</comment>
<dbReference type="RefSeq" id="WP_146398053.1">
    <property type="nucleotide sequence ID" value="NZ_SJPQ01000001.1"/>
</dbReference>
<dbReference type="EMBL" id="SJPQ01000001">
    <property type="protein sequence ID" value="TWT90826.1"/>
    <property type="molecule type" value="Genomic_DNA"/>
</dbReference>
<dbReference type="Gene3D" id="1.10.1900.20">
    <property type="entry name" value="Ribosomal protein L20"/>
    <property type="match status" value="1"/>
</dbReference>
<evidence type="ECO:0000256" key="7">
    <source>
        <dbReference type="HAMAP-Rule" id="MF_00382"/>
    </source>
</evidence>
<proteinExistence type="inferred from homology"/>
<reference evidence="10 11" key="1">
    <citation type="submission" date="2019-02" db="EMBL/GenBank/DDBJ databases">
        <title>Deep-cultivation of Planctomycetes and their phenomic and genomic characterization uncovers novel biology.</title>
        <authorList>
            <person name="Wiegand S."/>
            <person name="Jogler M."/>
            <person name="Boedeker C."/>
            <person name="Pinto D."/>
            <person name="Vollmers J."/>
            <person name="Rivas-Marin E."/>
            <person name="Kohn T."/>
            <person name="Peeters S.H."/>
            <person name="Heuer A."/>
            <person name="Rast P."/>
            <person name="Oberbeckmann S."/>
            <person name="Bunk B."/>
            <person name="Jeske O."/>
            <person name="Meyerdierks A."/>
            <person name="Storesund J.E."/>
            <person name="Kallscheuer N."/>
            <person name="Luecker S."/>
            <person name="Lage O.M."/>
            <person name="Pohl T."/>
            <person name="Merkel B.J."/>
            <person name="Hornburger P."/>
            <person name="Mueller R.-W."/>
            <person name="Bruemmer F."/>
            <person name="Labrenz M."/>
            <person name="Spormann A.M."/>
            <person name="Op Den Camp H."/>
            <person name="Overmann J."/>
            <person name="Amann R."/>
            <person name="Jetten M.S.M."/>
            <person name="Mascher T."/>
            <person name="Medema M.H."/>
            <person name="Devos D.P."/>
            <person name="Kaster A.-K."/>
            <person name="Ovreas L."/>
            <person name="Rohde M."/>
            <person name="Galperin M.Y."/>
            <person name="Jogler C."/>
        </authorList>
    </citation>
    <scope>NUCLEOTIDE SEQUENCE [LARGE SCALE GENOMIC DNA]</scope>
    <source>
        <strain evidence="10 11">Mal64</strain>
    </source>
</reference>
<dbReference type="CDD" id="cd07026">
    <property type="entry name" value="Ribosomal_L20"/>
    <property type="match status" value="1"/>
</dbReference>
<dbReference type="PANTHER" id="PTHR10986">
    <property type="entry name" value="39S RIBOSOMAL PROTEIN L20"/>
    <property type="match status" value="1"/>
</dbReference>
<dbReference type="GO" id="GO:0003735">
    <property type="term" value="F:structural constituent of ribosome"/>
    <property type="evidence" value="ECO:0007669"/>
    <property type="project" value="InterPro"/>
</dbReference>
<dbReference type="Gene3D" id="6.10.160.10">
    <property type="match status" value="1"/>
</dbReference>
<dbReference type="GO" id="GO:0006412">
    <property type="term" value="P:translation"/>
    <property type="evidence" value="ECO:0007669"/>
    <property type="project" value="InterPro"/>
</dbReference>
<dbReference type="InterPro" id="IPR005813">
    <property type="entry name" value="Ribosomal_bL20"/>
</dbReference>
<dbReference type="GO" id="GO:1990904">
    <property type="term" value="C:ribonucleoprotein complex"/>
    <property type="evidence" value="ECO:0007669"/>
    <property type="project" value="UniProtKB-KW"/>
</dbReference>
<evidence type="ECO:0000256" key="9">
    <source>
        <dbReference type="SAM" id="MobiDB-lite"/>
    </source>
</evidence>
<keyword evidence="4 7" id="KW-0689">Ribosomal protein</keyword>
<accession>A0A5C5ZUE1</accession>